<dbReference type="SUPFAM" id="SSF48179">
    <property type="entry name" value="6-phosphogluconate dehydrogenase C-terminal domain-like"/>
    <property type="match status" value="1"/>
</dbReference>
<dbReference type="Pfam" id="PF08546">
    <property type="entry name" value="ApbA_C"/>
    <property type="match status" value="1"/>
</dbReference>
<evidence type="ECO:0000256" key="4">
    <source>
        <dbReference type="ARBA" id="ARBA00019465"/>
    </source>
</evidence>
<dbReference type="EC" id="1.1.1.169" evidence="3 10"/>
<dbReference type="InterPro" id="IPR036291">
    <property type="entry name" value="NAD(P)-bd_dom_sf"/>
</dbReference>
<dbReference type="NCBIfam" id="TIGR00745">
    <property type="entry name" value="apbA_panE"/>
    <property type="match status" value="1"/>
</dbReference>
<evidence type="ECO:0000256" key="2">
    <source>
        <dbReference type="ARBA" id="ARBA00007870"/>
    </source>
</evidence>
<evidence type="ECO:0000256" key="6">
    <source>
        <dbReference type="ARBA" id="ARBA00022857"/>
    </source>
</evidence>
<dbReference type="InterPro" id="IPR013332">
    <property type="entry name" value="KPR_N"/>
</dbReference>
<evidence type="ECO:0000256" key="8">
    <source>
        <dbReference type="ARBA" id="ARBA00032024"/>
    </source>
</evidence>
<comment type="caution">
    <text evidence="13">The sequence shown here is derived from an EMBL/GenBank/DDBJ whole genome shotgun (WGS) entry which is preliminary data.</text>
</comment>
<evidence type="ECO:0000256" key="5">
    <source>
        <dbReference type="ARBA" id="ARBA00022655"/>
    </source>
</evidence>
<sequence>MSEHVRPRIAIYGAGSVGGYIGGRLNEQARVTYIGRRRVIDAMRLNGLTWSDLKGHRCRIAPKTLDLNLDPFAAAKAHLVLVTVKSSATESVARELAGVIAPGVPVISFQNGLHNVEALRAALPKHVVLAGMVPFNVLQRGPGAFHQGSDGELMVEAHPSLAPFLPLFEAAGLPLQPRQDMPAVQAAKLLLNLNNAVNALSDLPLKQELSQRCWRRCLALAQREALSVFATAGIRPARLTPLPTGWLPRLLEMPDACFKRIASRLLAIDPLARSSMWEDLEAGRPTEVDAINGEVVRLAASHAMKAPVNARLASLMHDAEHARRPWNGAQLLDELRSAQ</sequence>
<evidence type="ECO:0000256" key="1">
    <source>
        <dbReference type="ARBA" id="ARBA00004994"/>
    </source>
</evidence>
<keyword evidence="14" id="KW-1185">Reference proteome</keyword>
<dbReference type="Pfam" id="PF02558">
    <property type="entry name" value="ApbA"/>
    <property type="match status" value="1"/>
</dbReference>
<comment type="catalytic activity">
    <reaction evidence="9 10">
        <text>(R)-pantoate + NADP(+) = 2-dehydropantoate + NADPH + H(+)</text>
        <dbReference type="Rhea" id="RHEA:16233"/>
        <dbReference type="ChEBI" id="CHEBI:11561"/>
        <dbReference type="ChEBI" id="CHEBI:15378"/>
        <dbReference type="ChEBI" id="CHEBI:15980"/>
        <dbReference type="ChEBI" id="CHEBI:57783"/>
        <dbReference type="ChEBI" id="CHEBI:58349"/>
        <dbReference type="EC" id="1.1.1.169"/>
    </reaction>
</comment>
<feature type="domain" description="Ketopantoate reductase N-terminal" evidence="11">
    <location>
        <begin position="9"/>
        <end position="158"/>
    </location>
</feature>
<keyword evidence="7 10" id="KW-0560">Oxidoreductase</keyword>
<comment type="function">
    <text evidence="10">Catalyzes the NADPH-dependent reduction of ketopantoate into pantoic acid.</text>
</comment>
<dbReference type="InterPro" id="IPR013328">
    <property type="entry name" value="6PGD_dom2"/>
</dbReference>
<comment type="similarity">
    <text evidence="2 10">Belongs to the ketopantoate reductase family.</text>
</comment>
<evidence type="ECO:0000313" key="14">
    <source>
        <dbReference type="Proteomes" id="UP001595961"/>
    </source>
</evidence>
<name>A0ABV9C886_9GAMM</name>
<dbReference type="InterPro" id="IPR050838">
    <property type="entry name" value="Ketopantoate_reductase"/>
</dbReference>
<evidence type="ECO:0000313" key="13">
    <source>
        <dbReference type="EMBL" id="MFC4528870.1"/>
    </source>
</evidence>
<keyword evidence="6 10" id="KW-0521">NADP</keyword>
<evidence type="ECO:0000256" key="9">
    <source>
        <dbReference type="ARBA" id="ARBA00048793"/>
    </source>
</evidence>
<dbReference type="InterPro" id="IPR003710">
    <property type="entry name" value="ApbA"/>
</dbReference>
<organism evidence="13 14">
    <name type="scientific">Dyella halodurans</name>
    <dbReference type="NCBI Taxonomy" id="1920171"/>
    <lineage>
        <taxon>Bacteria</taxon>
        <taxon>Pseudomonadati</taxon>
        <taxon>Pseudomonadota</taxon>
        <taxon>Gammaproteobacteria</taxon>
        <taxon>Lysobacterales</taxon>
        <taxon>Rhodanobacteraceae</taxon>
        <taxon>Dyella</taxon>
    </lineage>
</organism>
<dbReference type="Proteomes" id="UP001595961">
    <property type="component" value="Unassembled WGS sequence"/>
</dbReference>
<dbReference type="RefSeq" id="WP_266152225.1">
    <property type="nucleotide sequence ID" value="NZ_CP064028.1"/>
</dbReference>
<dbReference type="NCBIfam" id="NF006083">
    <property type="entry name" value="PRK08229.1"/>
    <property type="match status" value="1"/>
</dbReference>
<keyword evidence="5 10" id="KW-0566">Pantothenate biosynthesis</keyword>
<feature type="domain" description="Ketopantoate reductase C-terminal" evidence="12">
    <location>
        <begin position="184"/>
        <end position="318"/>
    </location>
</feature>
<comment type="pathway">
    <text evidence="1 10">Cofactor biosynthesis; (R)-pantothenate biosynthesis; (R)-pantoate from 3-methyl-2-oxobutanoate: step 2/2.</text>
</comment>
<dbReference type="GO" id="GO:0008677">
    <property type="term" value="F:2-dehydropantoate 2-reductase activity"/>
    <property type="evidence" value="ECO:0007669"/>
    <property type="project" value="UniProtKB-EC"/>
</dbReference>
<evidence type="ECO:0000256" key="10">
    <source>
        <dbReference type="RuleBase" id="RU362068"/>
    </source>
</evidence>
<dbReference type="PANTHER" id="PTHR43765:SF2">
    <property type="entry name" value="2-DEHYDROPANTOATE 2-REDUCTASE"/>
    <property type="match status" value="1"/>
</dbReference>
<evidence type="ECO:0000256" key="7">
    <source>
        <dbReference type="ARBA" id="ARBA00023002"/>
    </source>
</evidence>
<evidence type="ECO:0000259" key="12">
    <source>
        <dbReference type="Pfam" id="PF08546"/>
    </source>
</evidence>
<protein>
    <recommendedName>
        <fullName evidence="4 10">2-dehydropantoate 2-reductase</fullName>
        <ecNumber evidence="3 10">1.1.1.169</ecNumber>
    </recommendedName>
    <alternativeName>
        <fullName evidence="8 10">Ketopantoate reductase</fullName>
    </alternativeName>
</protein>
<dbReference type="InterPro" id="IPR008927">
    <property type="entry name" value="6-PGluconate_DH-like_C_sf"/>
</dbReference>
<dbReference type="Gene3D" id="3.40.50.720">
    <property type="entry name" value="NAD(P)-binding Rossmann-like Domain"/>
    <property type="match status" value="1"/>
</dbReference>
<proteinExistence type="inferred from homology"/>
<reference evidence="14" key="1">
    <citation type="journal article" date="2019" name="Int. J. Syst. Evol. Microbiol.">
        <title>The Global Catalogue of Microorganisms (GCM) 10K type strain sequencing project: providing services to taxonomists for standard genome sequencing and annotation.</title>
        <authorList>
            <consortium name="The Broad Institute Genomics Platform"/>
            <consortium name="The Broad Institute Genome Sequencing Center for Infectious Disease"/>
            <person name="Wu L."/>
            <person name="Ma J."/>
        </authorList>
    </citation>
    <scope>NUCLEOTIDE SEQUENCE [LARGE SCALE GENOMIC DNA]</scope>
    <source>
        <strain evidence="14">CCM 4481</strain>
    </source>
</reference>
<dbReference type="PANTHER" id="PTHR43765">
    <property type="entry name" value="2-DEHYDROPANTOATE 2-REDUCTASE-RELATED"/>
    <property type="match status" value="1"/>
</dbReference>
<dbReference type="EMBL" id="JBHSGA010000021">
    <property type="protein sequence ID" value="MFC4528870.1"/>
    <property type="molecule type" value="Genomic_DNA"/>
</dbReference>
<evidence type="ECO:0000259" key="11">
    <source>
        <dbReference type="Pfam" id="PF02558"/>
    </source>
</evidence>
<gene>
    <name evidence="13" type="ORF">ACFO5W_19665</name>
</gene>
<accession>A0ABV9C886</accession>
<dbReference type="SUPFAM" id="SSF51735">
    <property type="entry name" value="NAD(P)-binding Rossmann-fold domains"/>
    <property type="match status" value="1"/>
</dbReference>
<dbReference type="InterPro" id="IPR013752">
    <property type="entry name" value="KPA_reductase"/>
</dbReference>
<dbReference type="Gene3D" id="1.10.1040.10">
    <property type="entry name" value="N-(1-d-carboxylethyl)-l-norvaline Dehydrogenase, domain 2"/>
    <property type="match status" value="1"/>
</dbReference>
<evidence type="ECO:0000256" key="3">
    <source>
        <dbReference type="ARBA" id="ARBA00013014"/>
    </source>
</evidence>